<dbReference type="InterPro" id="IPR043128">
    <property type="entry name" value="Rev_trsase/Diguanyl_cyclase"/>
</dbReference>
<name>A0A452FRW7_CAPHI</name>
<dbReference type="Bgee" id="ENSCHIG00000023099">
    <property type="expression patterns" value="Expressed in ileum and 1 other cell type or tissue"/>
</dbReference>
<dbReference type="Gene3D" id="3.30.70.270">
    <property type="match status" value="1"/>
</dbReference>
<reference evidence="4" key="2">
    <citation type="submission" date="2025-08" db="UniProtKB">
        <authorList>
            <consortium name="Ensembl"/>
        </authorList>
    </citation>
    <scope>IDENTIFICATION</scope>
</reference>
<dbReference type="STRING" id="9925.ENSCHIP00000026958"/>
<dbReference type="GeneTree" id="ENSGT00940000163417"/>
<dbReference type="SUPFAM" id="SSF56672">
    <property type="entry name" value="DNA/RNA polymerases"/>
    <property type="match status" value="1"/>
</dbReference>
<dbReference type="PROSITE" id="PS50878">
    <property type="entry name" value="RT_POL"/>
    <property type="match status" value="1"/>
</dbReference>
<sequence length="263" mass="29564">MLPLRSLNSTLHLRRWRLHEPPGDKQDQATELERRLTQQFPEVWAEDNAPGLANHQAPVITELTPGATPGRKRQYPMPVGARTGILPPISRPKQAGILAECQSAWNTPMSPVKEEGGQGYRPVQDLSLVNQATVTLHLSVPDPYALLSLLPPKTRIYTCLDLKDAFFHIRLAPASQPIFAFEWEDPIRGNKEQLTWTHLSQGFKNTPTIFGEALALDLEPFQPERYGCWLLQYVDDLLLATETWEECCEGTPALLHLLAEAGY</sequence>
<protein>
    <recommendedName>
        <fullName evidence="3">Reverse transcriptase domain-containing protein</fullName>
    </recommendedName>
</protein>
<dbReference type="InterPro" id="IPR051320">
    <property type="entry name" value="Viral_Replic_Matur_Polypro"/>
</dbReference>
<dbReference type="EMBL" id="LWLT01000014">
    <property type="status" value="NOT_ANNOTATED_CDS"/>
    <property type="molecule type" value="Genomic_DNA"/>
</dbReference>
<dbReference type="PANTHER" id="PTHR33064">
    <property type="entry name" value="POL PROTEIN"/>
    <property type="match status" value="1"/>
</dbReference>
<comment type="similarity">
    <text evidence="1">Belongs to the beta type-B retroviral polymerase family. HERV class-II K(HML-2) pol subfamily.</text>
</comment>
<feature type="region of interest" description="Disordered" evidence="2">
    <location>
        <begin position="51"/>
        <end position="73"/>
    </location>
</feature>
<dbReference type="AlphaFoldDB" id="A0A452FRW7"/>
<accession>A0A452FRW7</accession>
<dbReference type="Proteomes" id="UP000291000">
    <property type="component" value="Chromosome 13"/>
</dbReference>
<evidence type="ECO:0000256" key="2">
    <source>
        <dbReference type="SAM" id="MobiDB-lite"/>
    </source>
</evidence>
<evidence type="ECO:0000313" key="5">
    <source>
        <dbReference type="Proteomes" id="UP000291000"/>
    </source>
</evidence>
<evidence type="ECO:0000313" key="4">
    <source>
        <dbReference type="Ensembl" id="ENSCHIP00000026958.1"/>
    </source>
</evidence>
<dbReference type="Ensembl" id="ENSCHIT00000034825.1">
    <property type="protein sequence ID" value="ENSCHIP00000026958.1"/>
    <property type="gene ID" value="ENSCHIG00000023099.1"/>
</dbReference>
<evidence type="ECO:0000259" key="3">
    <source>
        <dbReference type="PROSITE" id="PS50878"/>
    </source>
</evidence>
<feature type="domain" description="Reverse transcriptase" evidence="3">
    <location>
        <begin position="93"/>
        <end position="263"/>
    </location>
</feature>
<dbReference type="InterPro" id="IPR043502">
    <property type="entry name" value="DNA/RNA_pol_sf"/>
</dbReference>
<dbReference type="OMA" id="MSECKHE"/>
<evidence type="ECO:0000256" key="1">
    <source>
        <dbReference type="ARBA" id="ARBA00010879"/>
    </source>
</evidence>
<reference evidence="4" key="3">
    <citation type="submission" date="2025-09" db="UniProtKB">
        <authorList>
            <consortium name="Ensembl"/>
        </authorList>
    </citation>
    <scope>IDENTIFICATION</scope>
</reference>
<dbReference type="Pfam" id="PF00078">
    <property type="entry name" value="RVT_1"/>
    <property type="match status" value="1"/>
</dbReference>
<dbReference type="InterPro" id="IPR000477">
    <property type="entry name" value="RT_dom"/>
</dbReference>
<proteinExistence type="inferred from homology"/>
<dbReference type="PANTHER" id="PTHR33064:SF38">
    <property type="entry name" value="LRRGT00076-LIKE"/>
    <property type="match status" value="1"/>
</dbReference>
<organism evidence="4 5">
    <name type="scientific">Capra hircus</name>
    <name type="common">Goat</name>
    <dbReference type="NCBI Taxonomy" id="9925"/>
    <lineage>
        <taxon>Eukaryota</taxon>
        <taxon>Metazoa</taxon>
        <taxon>Chordata</taxon>
        <taxon>Craniata</taxon>
        <taxon>Vertebrata</taxon>
        <taxon>Euteleostomi</taxon>
        <taxon>Mammalia</taxon>
        <taxon>Eutheria</taxon>
        <taxon>Laurasiatheria</taxon>
        <taxon>Artiodactyla</taxon>
        <taxon>Ruminantia</taxon>
        <taxon>Pecora</taxon>
        <taxon>Bovidae</taxon>
        <taxon>Caprinae</taxon>
        <taxon>Capra</taxon>
    </lineage>
</organism>
<reference evidence="4 5" key="1">
    <citation type="submission" date="2016-04" db="EMBL/GenBank/DDBJ databases">
        <title>Polished mammalian reference genomes with single-molecule sequencing and chromosome conformation capture applied to the Capra hircus genome.</title>
        <authorList>
            <person name="Bickhart D.M."/>
            <person name="Koren S."/>
            <person name="Rosen B."/>
            <person name="Hastie A."/>
            <person name="Liachko I."/>
            <person name="Sullivan S.T."/>
            <person name="Burton J."/>
            <person name="Sayre B.L."/>
            <person name="Huson H.J."/>
            <person name="Lee J."/>
            <person name="Lam E."/>
            <person name="Kelley C.M."/>
            <person name="Hutchison J.L."/>
            <person name="Zhou Y."/>
            <person name="Sun J."/>
            <person name="Crisa A."/>
            <person name="Schwartz J.C."/>
            <person name="Hammond J.A."/>
            <person name="Schroeder S.G."/>
            <person name="Liu G.E."/>
            <person name="Dunham M."/>
            <person name="Shendure J."/>
            <person name="Sonstegard T.S."/>
            <person name="Phillippy A.M."/>
            <person name="Van Tassell C.P."/>
            <person name="Smith T.P."/>
        </authorList>
    </citation>
    <scope>NUCLEOTIDE SEQUENCE [LARGE SCALE GENOMIC DNA]</scope>
</reference>
<keyword evidence="5" id="KW-1185">Reference proteome</keyword>
<dbReference type="Gene3D" id="3.10.10.10">
    <property type="entry name" value="HIV Type 1 Reverse Transcriptase, subunit A, domain 1"/>
    <property type="match status" value="1"/>
</dbReference>